<dbReference type="PRINTS" id="PR00813">
    <property type="entry name" value="BCTERIALGSPG"/>
</dbReference>
<comment type="caution">
    <text evidence="3">The sequence shown here is derived from an EMBL/GenBank/DDBJ whole genome shotgun (WGS) entry which is preliminary data.</text>
</comment>
<dbReference type="InterPro" id="IPR012902">
    <property type="entry name" value="N_methyl_site"/>
</dbReference>
<sequence>MKQGFTVTELIISISILGFLTLIAVPSFTKKSNSAKVARVQRDLSKLRSALTLYTINEVPQLNSRGNFSVGGDGVVTDYTIFSKSFYTYYSKWRVPSLPPIEGETECKIKWMDDTFNEASGKWAFYELLRESHRSNERQVPTFDVAWLHTRGTVWAFLPPGAYNSNINWALY</sequence>
<dbReference type="GO" id="GO:0015628">
    <property type="term" value="P:protein secretion by the type II secretion system"/>
    <property type="evidence" value="ECO:0007669"/>
    <property type="project" value="InterPro"/>
</dbReference>
<evidence type="ECO:0008006" key="5">
    <source>
        <dbReference type="Google" id="ProtNLM"/>
    </source>
</evidence>
<proteinExistence type="predicted"/>
<dbReference type="Proteomes" id="UP001144471">
    <property type="component" value="Unassembled WGS sequence"/>
</dbReference>
<accession>A0A9W6GIJ1</accession>
<keyword evidence="2" id="KW-1133">Transmembrane helix</keyword>
<dbReference type="NCBIfam" id="TIGR02532">
    <property type="entry name" value="IV_pilin_GFxxxE"/>
    <property type="match status" value="1"/>
</dbReference>
<dbReference type="InterPro" id="IPR000983">
    <property type="entry name" value="Bac_GSPG_pilin"/>
</dbReference>
<dbReference type="RefSeq" id="WP_281832348.1">
    <property type="nucleotide sequence ID" value="NZ_BSDY01000001.1"/>
</dbReference>
<dbReference type="SUPFAM" id="SSF54523">
    <property type="entry name" value="Pili subunits"/>
    <property type="match status" value="1"/>
</dbReference>
<evidence type="ECO:0000313" key="4">
    <source>
        <dbReference type="Proteomes" id="UP001144471"/>
    </source>
</evidence>
<dbReference type="EMBL" id="BSDY01000001">
    <property type="protein sequence ID" value="GLI54600.1"/>
    <property type="molecule type" value="Genomic_DNA"/>
</dbReference>
<protein>
    <recommendedName>
        <fullName evidence="5">Prepilin-type N-terminal cleavage/methylation domain-containing protein</fullName>
    </recommendedName>
</protein>
<keyword evidence="4" id="KW-1185">Reference proteome</keyword>
<dbReference type="AlphaFoldDB" id="A0A9W6GIJ1"/>
<reference evidence="3" key="1">
    <citation type="submission" date="2022-12" db="EMBL/GenBank/DDBJ databases">
        <title>Reference genome sequencing for broad-spectrum identification of bacterial and archaeal isolates by mass spectrometry.</title>
        <authorList>
            <person name="Sekiguchi Y."/>
            <person name="Tourlousse D.M."/>
        </authorList>
    </citation>
    <scope>NUCLEOTIDE SEQUENCE</scope>
    <source>
        <strain evidence="3">10succ1</strain>
    </source>
</reference>
<keyword evidence="2" id="KW-0472">Membrane</keyword>
<gene>
    <name evidence="3" type="ORF">PM10SUCC1_01150</name>
</gene>
<dbReference type="Gene3D" id="3.30.700.10">
    <property type="entry name" value="Glycoprotein, Type 4 Pilin"/>
    <property type="match status" value="1"/>
</dbReference>
<name>A0A9W6GIJ1_9FUSO</name>
<feature type="transmembrane region" description="Helical" evidence="2">
    <location>
        <begin position="6"/>
        <end position="29"/>
    </location>
</feature>
<dbReference type="InterPro" id="IPR045584">
    <property type="entry name" value="Pilin-like"/>
</dbReference>
<dbReference type="GO" id="GO:0015627">
    <property type="term" value="C:type II protein secretion system complex"/>
    <property type="evidence" value="ECO:0007669"/>
    <property type="project" value="InterPro"/>
</dbReference>
<evidence type="ECO:0000256" key="2">
    <source>
        <dbReference type="SAM" id="Phobius"/>
    </source>
</evidence>
<keyword evidence="2" id="KW-0812">Transmembrane</keyword>
<evidence type="ECO:0000256" key="1">
    <source>
        <dbReference type="ARBA" id="ARBA00022481"/>
    </source>
</evidence>
<organism evidence="3 4">
    <name type="scientific">Propionigenium maris DSM 9537</name>
    <dbReference type="NCBI Taxonomy" id="1123000"/>
    <lineage>
        <taxon>Bacteria</taxon>
        <taxon>Fusobacteriati</taxon>
        <taxon>Fusobacteriota</taxon>
        <taxon>Fusobacteriia</taxon>
        <taxon>Fusobacteriales</taxon>
        <taxon>Fusobacteriaceae</taxon>
        <taxon>Propionigenium</taxon>
    </lineage>
</organism>
<evidence type="ECO:0000313" key="3">
    <source>
        <dbReference type="EMBL" id="GLI54600.1"/>
    </source>
</evidence>
<keyword evidence="1" id="KW-0488">Methylation</keyword>